<protein>
    <submittedName>
        <fullName evidence="3">Uncharacterized phage-associated protein</fullName>
    </submittedName>
</protein>
<dbReference type="InterPro" id="IPR025272">
    <property type="entry name" value="SocA_Panacea"/>
</dbReference>
<feature type="domain" description="Antitoxin SocA-like Panacea" evidence="2">
    <location>
        <begin position="29"/>
        <end position="128"/>
    </location>
</feature>
<dbReference type="Proteomes" id="UP000191133">
    <property type="component" value="Unassembled WGS sequence"/>
</dbReference>
<dbReference type="RefSeq" id="WP_080150806.1">
    <property type="nucleotide sequence ID" value="NZ_FWEU01000008.1"/>
</dbReference>
<accession>A0A1W1H483</accession>
<gene>
    <name evidence="3" type="ORF">SAMN04488690_4176</name>
</gene>
<dbReference type="AlphaFoldDB" id="A0A1W1H483"/>
<evidence type="ECO:0000313" key="3">
    <source>
        <dbReference type="EMBL" id="SLM26407.1"/>
    </source>
</evidence>
<name>A0A1W1H483_9GAMM</name>
<proteinExistence type="predicted"/>
<evidence type="ECO:0000313" key="4">
    <source>
        <dbReference type="Proteomes" id="UP000191133"/>
    </source>
</evidence>
<evidence type="ECO:0000259" key="2">
    <source>
        <dbReference type="Pfam" id="PF13274"/>
    </source>
</evidence>
<dbReference type="EMBL" id="FWEU01000008">
    <property type="protein sequence ID" value="SLM26407.1"/>
    <property type="molecule type" value="Genomic_DNA"/>
</dbReference>
<dbReference type="Pfam" id="PF13274">
    <property type="entry name" value="SocA_Panacea"/>
    <property type="match status" value="1"/>
</dbReference>
<sequence length="190" mass="21604">MKYSPATIANYFLDKASHEGRALTPMQILKLVYVAHGWYLGFRGEPLINEPVEAWQYGPVIRSLYRKVKKFGSSAVTEKLTTFEFPFGGVATVEDPKVASLLNNVWNGYGHFGGIKLSEMTHMKGSPWWKVWNDDAGHARKCAVIPDDVIRAFYEKKIEAHRDGHYESGTRDKAQQKRFESEARAVAEHQ</sequence>
<organism evidence="3 4">
    <name type="scientific">Stenotrophomonas indicatrix</name>
    <dbReference type="NCBI Taxonomy" id="2045451"/>
    <lineage>
        <taxon>Bacteria</taxon>
        <taxon>Pseudomonadati</taxon>
        <taxon>Pseudomonadota</taxon>
        <taxon>Gammaproteobacteria</taxon>
        <taxon>Lysobacterales</taxon>
        <taxon>Lysobacteraceae</taxon>
        <taxon>Stenotrophomonas</taxon>
    </lineage>
</organism>
<reference evidence="4" key="1">
    <citation type="submission" date="2016-10" db="EMBL/GenBank/DDBJ databases">
        <authorList>
            <person name="Varghese N."/>
        </authorList>
    </citation>
    <scope>NUCLEOTIDE SEQUENCE [LARGE SCALE GENOMIC DNA]</scope>
    <source>
        <strain evidence="4">92MFCol6.1</strain>
    </source>
</reference>
<feature type="region of interest" description="Disordered" evidence="1">
    <location>
        <begin position="164"/>
        <end position="190"/>
    </location>
</feature>
<evidence type="ECO:0000256" key="1">
    <source>
        <dbReference type="SAM" id="MobiDB-lite"/>
    </source>
</evidence>